<name>A0AAJ1CEY6_9BACT</name>
<dbReference type="Proteomes" id="UP001205035">
    <property type="component" value="Unassembled WGS sequence"/>
</dbReference>
<sequence>MSHNIVLWFLPALFSTEVLARLLADYICCRKTIFVVSVLCAVLGLGLYTKGIEWLPMGLNVALVALPFYVTGWMVAERVQYWTHVRHVILVAVGCCLLLLIAVHEGWATRIDMASGQYGCFLLFLLWSGVGCMMMIAIAIALGRVSWIEHIGYSTSTLVIMAIHGIILRIVIFTISRMTNVGTGDLRENLWICILITMIVIGVCLPFVGLYKRCVNKLICRCIKN</sequence>
<evidence type="ECO:0008006" key="4">
    <source>
        <dbReference type="Google" id="ProtNLM"/>
    </source>
</evidence>
<dbReference type="AlphaFoldDB" id="A0AAJ1CEY6"/>
<feature type="transmembrane region" description="Helical" evidence="1">
    <location>
        <begin position="31"/>
        <end position="48"/>
    </location>
</feature>
<organism evidence="2 3">
    <name type="scientific">Alistipes onderdonkii</name>
    <dbReference type="NCBI Taxonomy" id="328813"/>
    <lineage>
        <taxon>Bacteria</taxon>
        <taxon>Pseudomonadati</taxon>
        <taxon>Bacteroidota</taxon>
        <taxon>Bacteroidia</taxon>
        <taxon>Bacteroidales</taxon>
        <taxon>Rikenellaceae</taxon>
        <taxon>Alistipes</taxon>
    </lineage>
</organism>
<feature type="transmembrane region" description="Helical" evidence="1">
    <location>
        <begin position="155"/>
        <end position="177"/>
    </location>
</feature>
<feature type="transmembrane region" description="Helical" evidence="1">
    <location>
        <begin position="6"/>
        <end position="24"/>
    </location>
</feature>
<comment type="caution">
    <text evidence="2">The sequence shown here is derived from an EMBL/GenBank/DDBJ whole genome shotgun (WGS) entry which is preliminary data.</text>
</comment>
<dbReference type="InterPro" id="IPR052734">
    <property type="entry name" value="Nod_factor_acetyltransferase"/>
</dbReference>
<proteinExistence type="predicted"/>
<feature type="transmembrane region" description="Helical" evidence="1">
    <location>
        <begin position="54"/>
        <end position="76"/>
    </location>
</feature>
<dbReference type="PANTHER" id="PTHR37312">
    <property type="entry name" value="MEMBRANE-BOUND ACYLTRANSFERASE YKRP-RELATED"/>
    <property type="match status" value="1"/>
</dbReference>
<keyword evidence="1" id="KW-1133">Transmembrane helix</keyword>
<evidence type="ECO:0000313" key="2">
    <source>
        <dbReference type="EMBL" id="MCQ5082989.1"/>
    </source>
</evidence>
<protein>
    <recommendedName>
        <fullName evidence="4">Acyltransferase 3 domain-containing protein</fullName>
    </recommendedName>
</protein>
<evidence type="ECO:0000256" key="1">
    <source>
        <dbReference type="SAM" id="Phobius"/>
    </source>
</evidence>
<keyword evidence="1" id="KW-0812">Transmembrane</keyword>
<reference evidence="2" key="1">
    <citation type="submission" date="2022-06" db="EMBL/GenBank/DDBJ databases">
        <title>Isolation of gut microbiota from human fecal samples.</title>
        <authorList>
            <person name="Pamer E.G."/>
            <person name="Barat B."/>
            <person name="Waligurski E."/>
            <person name="Medina S."/>
            <person name="Paddock L."/>
            <person name="Mostad J."/>
        </authorList>
    </citation>
    <scope>NUCLEOTIDE SEQUENCE</scope>
    <source>
        <strain evidence="2">DFI.6.22</strain>
    </source>
</reference>
<evidence type="ECO:0000313" key="3">
    <source>
        <dbReference type="Proteomes" id="UP001205035"/>
    </source>
</evidence>
<dbReference type="PANTHER" id="PTHR37312:SF1">
    <property type="entry name" value="MEMBRANE-BOUND ACYLTRANSFERASE YKRP-RELATED"/>
    <property type="match status" value="1"/>
</dbReference>
<gene>
    <name evidence="2" type="ORF">NE651_08800</name>
</gene>
<dbReference type="RefSeq" id="WP_022332152.1">
    <property type="nucleotide sequence ID" value="NZ_AP025562.1"/>
</dbReference>
<keyword evidence="1" id="KW-0472">Membrane</keyword>
<dbReference type="EMBL" id="JANGBQ010000010">
    <property type="protein sequence ID" value="MCQ5082989.1"/>
    <property type="molecule type" value="Genomic_DNA"/>
</dbReference>
<feature type="transmembrane region" description="Helical" evidence="1">
    <location>
        <begin position="121"/>
        <end position="143"/>
    </location>
</feature>
<feature type="transmembrane region" description="Helical" evidence="1">
    <location>
        <begin position="88"/>
        <end position="109"/>
    </location>
</feature>
<accession>A0AAJ1CEY6</accession>
<feature type="transmembrane region" description="Helical" evidence="1">
    <location>
        <begin position="189"/>
        <end position="211"/>
    </location>
</feature>